<dbReference type="InterPro" id="IPR013783">
    <property type="entry name" value="Ig-like_fold"/>
</dbReference>
<dbReference type="GO" id="GO:0005737">
    <property type="term" value="C:cytoplasm"/>
    <property type="evidence" value="ECO:0007669"/>
    <property type="project" value="TreeGrafter"/>
</dbReference>
<evidence type="ECO:0000256" key="3">
    <source>
        <dbReference type="SAM" id="Phobius"/>
    </source>
</evidence>
<dbReference type="InterPro" id="IPR058923">
    <property type="entry name" value="RCC1-like_dom"/>
</dbReference>
<dbReference type="GO" id="GO:0005975">
    <property type="term" value="P:carbohydrate metabolic process"/>
    <property type="evidence" value="ECO:0007669"/>
    <property type="project" value="UniProtKB-ARBA"/>
</dbReference>
<dbReference type="Pfam" id="PF25390">
    <property type="entry name" value="WD40_RLD"/>
    <property type="match status" value="1"/>
</dbReference>
<feature type="domain" description="Ig-like" evidence="4">
    <location>
        <begin position="592"/>
        <end position="684"/>
    </location>
</feature>
<dbReference type="PRINTS" id="PR00633">
    <property type="entry name" value="RCCNDNSATION"/>
</dbReference>
<accession>A0AAU7V5A2</accession>
<dbReference type="InterPro" id="IPR007110">
    <property type="entry name" value="Ig-like_dom"/>
</dbReference>
<feature type="transmembrane region" description="Helical" evidence="3">
    <location>
        <begin position="21"/>
        <end position="40"/>
    </location>
</feature>
<evidence type="ECO:0000256" key="2">
    <source>
        <dbReference type="ARBA" id="ARBA00022737"/>
    </source>
</evidence>
<dbReference type="InterPro" id="IPR036179">
    <property type="entry name" value="Ig-like_dom_sf"/>
</dbReference>
<feature type="transmembrane region" description="Helical" evidence="3">
    <location>
        <begin position="717"/>
        <end position="739"/>
    </location>
</feature>
<dbReference type="InterPro" id="IPR003598">
    <property type="entry name" value="Ig_sub2"/>
</dbReference>
<evidence type="ECO:0000313" key="5">
    <source>
        <dbReference type="EMBL" id="XBW07461.1"/>
    </source>
</evidence>
<keyword evidence="3" id="KW-1133">Transmembrane helix</keyword>
<dbReference type="RefSeq" id="WP_350257667.1">
    <property type="nucleotide sequence ID" value="NZ_CP138335.1"/>
</dbReference>
<dbReference type="InterPro" id="IPR003599">
    <property type="entry name" value="Ig_sub"/>
</dbReference>
<dbReference type="Pfam" id="PF13540">
    <property type="entry name" value="RCC1_2"/>
    <property type="match status" value="1"/>
</dbReference>
<dbReference type="Gene3D" id="2.130.10.30">
    <property type="entry name" value="Regulator of chromosome condensation 1/beta-lactamase-inhibitor protein II"/>
    <property type="match status" value="2"/>
</dbReference>
<dbReference type="PROSITE" id="PS50012">
    <property type="entry name" value="RCC1_3"/>
    <property type="match status" value="7"/>
</dbReference>
<dbReference type="PROSITE" id="PS00626">
    <property type="entry name" value="RCC1_2"/>
    <property type="match status" value="4"/>
</dbReference>
<dbReference type="SUPFAM" id="SSF48726">
    <property type="entry name" value="Immunoglobulin"/>
    <property type="match status" value="2"/>
</dbReference>
<evidence type="ECO:0000259" key="4">
    <source>
        <dbReference type="PROSITE" id="PS50835"/>
    </source>
</evidence>
<dbReference type="SMART" id="SM00409">
    <property type="entry name" value="IG"/>
    <property type="match status" value="2"/>
</dbReference>
<dbReference type="PROSITE" id="PS50835">
    <property type="entry name" value="IG_LIKE"/>
    <property type="match status" value="2"/>
</dbReference>
<feature type="domain" description="Ig-like" evidence="4">
    <location>
        <begin position="498"/>
        <end position="587"/>
    </location>
</feature>
<dbReference type="Gene3D" id="2.60.40.10">
    <property type="entry name" value="Immunoglobulins"/>
    <property type="match status" value="2"/>
</dbReference>
<keyword evidence="2" id="KW-0677">Repeat</keyword>
<reference evidence="5" key="1">
    <citation type="submission" date="2023-11" db="EMBL/GenBank/DDBJ databases">
        <title>Scrofimicrobium hongkongense sp. nov., isolated from a patient with peritonitis.</title>
        <authorList>
            <person name="Lao H.Y."/>
            <person name="Wong A.Y.P."/>
            <person name="Ng T.L."/>
            <person name="Wong R.Y.L."/>
            <person name="Yau M.C.Y."/>
            <person name="Lam J.Y.W."/>
            <person name="Siu G.K.H."/>
        </authorList>
    </citation>
    <scope>NUCLEOTIDE SEQUENCE</scope>
    <source>
        <strain evidence="5">R131</strain>
    </source>
</reference>
<dbReference type="Pfam" id="PF07679">
    <property type="entry name" value="I-set"/>
    <property type="match status" value="2"/>
</dbReference>
<dbReference type="InterPro" id="IPR051553">
    <property type="entry name" value="Ran_GTPase-activating"/>
</dbReference>
<dbReference type="InterPro" id="IPR013098">
    <property type="entry name" value="Ig_I-set"/>
</dbReference>
<dbReference type="AlphaFoldDB" id="A0AAU7V5A2"/>
<dbReference type="PANTHER" id="PTHR45982:SF1">
    <property type="entry name" value="REGULATOR OF CHROMOSOME CONDENSATION"/>
    <property type="match status" value="1"/>
</dbReference>
<dbReference type="PANTHER" id="PTHR45982">
    <property type="entry name" value="REGULATOR OF CHROMOSOME CONDENSATION"/>
    <property type="match status" value="1"/>
</dbReference>
<dbReference type="KEGG" id="sapp:SAC06_07370"/>
<dbReference type="EMBL" id="CP138335">
    <property type="protein sequence ID" value="XBW07461.1"/>
    <property type="molecule type" value="Genomic_DNA"/>
</dbReference>
<evidence type="ECO:0000256" key="1">
    <source>
        <dbReference type="ARBA" id="ARBA00022658"/>
    </source>
</evidence>
<proteinExistence type="predicted"/>
<gene>
    <name evidence="5" type="ORF">SAC06_07370</name>
</gene>
<keyword evidence="3" id="KW-0812">Transmembrane</keyword>
<dbReference type="InterPro" id="IPR009091">
    <property type="entry name" value="RCC1/BLIP-II"/>
</dbReference>
<name>A0AAU7V5A2_9ACTO</name>
<dbReference type="SMART" id="SM00408">
    <property type="entry name" value="IGc2"/>
    <property type="match status" value="2"/>
</dbReference>
<dbReference type="InterPro" id="IPR000408">
    <property type="entry name" value="Reg_chr_condens"/>
</dbReference>
<dbReference type="GO" id="GO:0005085">
    <property type="term" value="F:guanyl-nucleotide exchange factor activity"/>
    <property type="evidence" value="ECO:0007669"/>
    <property type="project" value="TreeGrafter"/>
</dbReference>
<protein>
    <recommendedName>
        <fullName evidence="4">Ig-like domain-containing protein</fullName>
    </recommendedName>
</protein>
<dbReference type="SUPFAM" id="SSF50985">
    <property type="entry name" value="RCC1/BLIP-II"/>
    <property type="match status" value="1"/>
</dbReference>
<organism evidence="5">
    <name type="scientific">Scrofimicrobium appendicitidis</name>
    <dbReference type="NCBI Taxonomy" id="3079930"/>
    <lineage>
        <taxon>Bacteria</taxon>
        <taxon>Bacillati</taxon>
        <taxon>Actinomycetota</taxon>
        <taxon>Actinomycetes</taxon>
        <taxon>Actinomycetales</taxon>
        <taxon>Actinomycetaceae</taxon>
        <taxon>Scrofimicrobium</taxon>
    </lineage>
</organism>
<keyword evidence="3" id="KW-0472">Membrane</keyword>
<sequence length="745" mass="74594">MPTCSVTGGTAVRRKAKLARTVGVVAGISLIAGAAGAYGVPAPDRGPETGGTTVTVEVPDVAFQSISAGYGHTLAIGQDGRAYGWGHGINGQLGDGNTDNQSTPVEVSLPEAVSAVAVSAGGEHSLALGSDGSVYAWGLNLDGQLGDGSGIDQYLPVKVASPAGVSFVSISAGREHSLAIGDDGRIYAWGSNVSGELGDGTYTSRATPVEVAAPEGVTFTQVSAGVVFSLALTSDGRILAWGENSFGQLGTGSTAVENTPVEVVAPGGISFAVISAGLQHSVALADNGEAYTWGRNIFGQLGLGSYDDQHSPVAIPALSGIKISNLAAGYTSSVALGENGKAYAWGANTGGQLGDGSTDYQSSPVEVGVPTGITFTDISLGNSHVVALGDDGNAYSWGDNSFRQLGSGTYEEYRTLPAPVATSDVAVTGVAFGGVAGTTPGDIGGTIPDDNGDGTVSIVTPAHEAGVVDVEVSWTLNGIEQSPIVYPGAFEFYAQSAPTITDPSDQTVLEGEPANFTVTATGEPTPTVTWESSTDDGVSWVPVTAGVSEDGLTLSLGSVSLANNGTQYRAIATNSEGAATSAPATLVVSRAPVAPTIAGPVDQAVTAGQSATFSVTTTGEPTPTVTWESSTDNGVTWVPVTDGVSGDGLTLSLAAVTLADSGTQYRATATNSEGSAISLPATLTVTAADGNGGGDPEDKEDEVTKELAVTGLATSPLFWVAAVTAVLLGGGLIAGNQIIRRRITT</sequence>
<keyword evidence="1" id="KW-0344">Guanine-nucleotide releasing factor</keyword>